<evidence type="ECO:0000313" key="3">
    <source>
        <dbReference type="EMBL" id="KAK9942419.1"/>
    </source>
</evidence>
<protein>
    <recommendedName>
        <fullName evidence="2">BZIP domain-containing protein</fullName>
    </recommendedName>
</protein>
<name>A0AAW1Y2M5_RUBAR</name>
<comment type="caution">
    <text evidence="3">The sequence shown here is derived from an EMBL/GenBank/DDBJ whole genome shotgun (WGS) entry which is preliminary data.</text>
</comment>
<keyword evidence="4" id="KW-1185">Reference proteome</keyword>
<dbReference type="InterPro" id="IPR004827">
    <property type="entry name" value="bZIP"/>
</dbReference>
<feature type="region of interest" description="Disordered" evidence="1">
    <location>
        <begin position="1"/>
        <end position="40"/>
    </location>
</feature>
<reference evidence="3 4" key="1">
    <citation type="journal article" date="2023" name="G3 (Bethesda)">
        <title>A chromosome-length genome assembly and annotation of blackberry (Rubus argutus, cv. 'Hillquist').</title>
        <authorList>
            <person name="Bruna T."/>
            <person name="Aryal R."/>
            <person name="Dudchenko O."/>
            <person name="Sargent D.J."/>
            <person name="Mead D."/>
            <person name="Buti M."/>
            <person name="Cavallini A."/>
            <person name="Hytonen T."/>
            <person name="Andres J."/>
            <person name="Pham M."/>
            <person name="Weisz D."/>
            <person name="Mascagni F."/>
            <person name="Usai G."/>
            <person name="Natali L."/>
            <person name="Bassil N."/>
            <person name="Fernandez G.E."/>
            <person name="Lomsadze A."/>
            <person name="Armour M."/>
            <person name="Olukolu B."/>
            <person name="Poorten T."/>
            <person name="Britton C."/>
            <person name="Davik J."/>
            <person name="Ashrafi H."/>
            <person name="Aiden E.L."/>
            <person name="Borodovsky M."/>
            <person name="Worthington M."/>
        </authorList>
    </citation>
    <scope>NUCLEOTIDE SEQUENCE [LARGE SCALE GENOMIC DNA]</scope>
    <source>
        <strain evidence="3">PI 553951</strain>
    </source>
</reference>
<feature type="compositionally biased region" description="Basic and acidic residues" evidence="1">
    <location>
        <begin position="12"/>
        <end position="30"/>
    </location>
</feature>
<dbReference type="InterPro" id="IPR044827">
    <property type="entry name" value="GBF-like"/>
</dbReference>
<dbReference type="GO" id="GO:0005634">
    <property type="term" value="C:nucleus"/>
    <property type="evidence" value="ECO:0007669"/>
    <property type="project" value="TreeGrafter"/>
</dbReference>
<proteinExistence type="predicted"/>
<evidence type="ECO:0000259" key="2">
    <source>
        <dbReference type="PROSITE" id="PS00036"/>
    </source>
</evidence>
<dbReference type="GO" id="GO:0003700">
    <property type="term" value="F:DNA-binding transcription factor activity"/>
    <property type="evidence" value="ECO:0007669"/>
    <property type="project" value="InterPro"/>
</dbReference>
<dbReference type="PANTHER" id="PTHR45967:SF20">
    <property type="entry name" value="G-BOX-BINDING FACTOR 1"/>
    <property type="match status" value="1"/>
</dbReference>
<dbReference type="AlphaFoldDB" id="A0AAW1Y2M5"/>
<dbReference type="PANTHER" id="PTHR45967">
    <property type="entry name" value="G-BOX-BINDING FACTOR 3-RELATED"/>
    <property type="match status" value="1"/>
</dbReference>
<organism evidence="3 4">
    <name type="scientific">Rubus argutus</name>
    <name type="common">Southern blackberry</name>
    <dbReference type="NCBI Taxonomy" id="59490"/>
    <lineage>
        <taxon>Eukaryota</taxon>
        <taxon>Viridiplantae</taxon>
        <taxon>Streptophyta</taxon>
        <taxon>Embryophyta</taxon>
        <taxon>Tracheophyta</taxon>
        <taxon>Spermatophyta</taxon>
        <taxon>Magnoliopsida</taxon>
        <taxon>eudicotyledons</taxon>
        <taxon>Gunneridae</taxon>
        <taxon>Pentapetalae</taxon>
        <taxon>rosids</taxon>
        <taxon>fabids</taxon>
        <taxon>Rosales</taxon>
        <taxon>Rosaceae</taxon>
        <taxon>Rosoideae</taxon>
        <taxon>Rosoideae incertae sedis</taxon>
        <taxon>Rubus</taxon>
    </lineage>
</organism>
<dbReference type="GO" id="GO:0043565">
    <property type="term" value="F:sequence-specific DNA binding"/>
    <property type="evidence" value="ECO:0007669"/>
    <property type="project" value="InterPro"/>
</dbReference>
<evidence type="ECO:0000313" key="4">
    <source>
        <dbReference type="Proteomes" id="UP001457282"/>
    </source>
</evidence>
<dbReference type="Proteomes" id="UP001457282">
    <property type="component" value="Unassembled WGS sequence"/>
</dbReference>
<dbReference type="Pfam" id="PF00170">
    <property type="entry name" value="bZIP_1"/>
    <property type="match status" value="1"/>
</dbReference>
<sequence length="112" mass="12976">MDLNVSSGHAICTKEDHEQRRRDKRKESNRKSARRSRFRRQNVRKLREIAEMLKSEILELPNELRRLSEECGKLDEENSFLIDAMEEMYGPDAVSDLRAVKVNPSDGGSNSN</sequence>
<dbReference type="EMBL" id="JBEDUW010000002">
    <property type="protein sequence ID" value="KAK9942419.1"/>
    <property type="molecule type" value="Genomic_DNA"/>
</dbReference>
<accession>A0AAW1Y2M5</accession>
<gene>
    <name evidence="3" type="ORF">M0R45_008086</name>
</gene>
<evidence type="ECO:0000256" key="1">
    <source>
        <dbReference type="SAM" id="MobiDB-lite"/>
    </source>
</evidence>
<feature type="compositionally biased region" description="Basic residues" evidence="1">
    <location>
        <begin position="31"/>
        <end position="40"/>
    </location>
</feature>
<dbReference type="PROSITE" id="PS00036">
    <property type="entry name" value="BZIP_BASIC"/>
    <property type="match status" value="1"/>
</dbReference>
<feature type="domain" description="BZIP" evidence="2">
    <location>
        <begin position="24"/>
        <end position="39"/>
    </location>
</feature>